<gene>
    <name evidence="1" type="ORF">THIOM_004571</name>
</gene>
<protein>
    <submittedName>
        <fullName evidence="1">Uncharacterized protein</fullName>
    </submittedName>
</protein>
<dbReference type="Proteomes" id="UP000076962">
    <property type="component" value="Unassembled WGS sequence"/>
</dbReference>
<keyword evidence="2" id="KW-1185">Reference proteome</keyword>
<evidence type="ECO:0000313" key="2">
    <source>
        <dbReference type="Proteomes" id="UP000076962"/>
    </source>
</evidence>
<dbReference type="AlphaFoldDB" id="A0A176RVI7"/>
<name>A0A176RVI7_9GAMM</name>
<organism evidence="1 2">
    <name type="scientific">Candidatus Thiomargarita nelsonii</name>
    <dbReference type="NCBI Taxonomy" id="1003181"/>
    <lineage>
        <taxon>Bacteria</taxon>
        <taxon>Pseudomonadati</taxon>
        <taxon>Pseudomonadota</taxon>
        <taxon>Gammaproteobacteria</taxon>
        <taxon>Thiotrichales</taxon>
        <taxon>Thiotrichaceae</taxon>
        <taxon>Thiomargarita</taxon>
    </lineage>
</organism>
<proteinExistence type="predicted"/>
<evidence type="ECO:0000313" key="1">
    <source>
        <dbReference type="EMBL" id="OAD19773.1"/>
    </source>
</evidence>
<comment type="caution">
    <text evidence="1">The sequence shown here is derived from an EMBL/GenBank/DDBJ whole genome shotgun (WGS) entry which is preliminary data.</text>
</comment>
<reference evidence="1 2" key="1">
    <citation type="submission" date="2016-05" db="EMBL/GenBank/DDBJ databases">
        <title>Single-cell genome of chain-forming Candidatus Thiomargarita nelsonii and comparison to other large sulfur-oxidizing bacteria.</title>
        <authorList>
            <person name="Winkel M."/>
            <person name="Salman V."/>
            <person name="Woyke T."/>
            <person name="Schulz-Vogt H."/>
            <person name="Richter M."/>
            <person name="Flood B."/>
            <person name="Bailey J."/>
            <person name="Amann R."/>
            <person name="Mussmann M."/>
        </authorList>
    </citation>
    <scope>NUCLEOTIDE SEQUENCE [LARGE SCALE GENOMIC DNA]</scope>
    <source>
        <strain evidence="1 2">THI036</strain>
    </source>
</reference>
<accession>A0A176RVI7</accession>
<dbReference type="EMBL" id="LUTY01002670">
    <property type="protein sequence ID" value="OAD19773.1"/>
    <property type="molecule type" value="Genomic_DNA"/>
</dbReference>
<sequence length="224" mass="26010">MEPMMNIAPFDLKSIETALQKYLFETPDPEESVRVLLENPQLLTDFVDNLFESLIEEAEENENLVKFYQARRLLLQTVKNSISKKNLALLHLIKQIELKKDKLAKRPSMGKPFEFQDILDKVQTWLEAPTREKGISILQQNPELLTDQPERMFSLLIDEAQQHGNEFFVRVLRTLSEFFRVIRLEVGANKTASEDELRQAVEYALEHTDFSVFVEGKQPAIFIA</sequence>